<keyword evidence="1" id="KW-0472">Membrane</keyword>
<comment type="caution">
    <text evidence="3">The sequence shown here is derived from an EMBL/GenBank/DDBJ whole genome shotgun (WGS) entry which is preliminary data.</text>
</comment>
<name>A0AA38I1I7_9CUCU</name>
<dbReference type="EMBL" id="JALNTZ010000006">
    <property type="protein sequence ID" value="KAJ3647357.1"/>
    <property type="molecule type" value="Genomic_DNA"/>
</dbReference>
<protein>
    <submittedName>
        <fullName evidence="3">Uncharacterized protein</fullName>
    </submittedName>
</protein>
<evidence type="ECO:0000256" key="2">
    <source>
        <dbReference type="SAM" id="SignalP"/>
    </source>
</evidence>
<gene>
    <name evidence="3" type="ORF">Zmor_019240</name>
</gene>
<accession>A0AA38I1I7</accession>
<evidence type="ECO:0000256" key="1">
    <source>
        <dbReference type="SAM" id="Phobius"/>
    </source>
</evidence>
<evidence type="ECO:0000313" key="3">
    <source>
        <dbReference type="EMBL" id="KAJ3647357.1"/>
    </source>
</evidence>
<reference evidence="3" key="1">
    <citation type="journal article" date="2023" name="G3 (Bethesda)">
        <title>Whole genome assemblies of Zophobas morio and Tenebrio molitor.</title>
        <authorList>
            <person name="Kaur S."/>
            <person name="Stinson S.A."/>
            <person name="diCenzo G.C."/>
        </authorList>
    </citation>
    <scope>NUCLEOTIDE SEQUENCE</scope>
    <source>
        <strain evidence="3">QUZm001</strain>
    </source>
</reference>
<feature type="transmembrane region" description="Helical" evidence="1">
    <location>
        <begin position="72"/>
        <end position="93"/>
    </location>
</feature>
<feature type="chain" id="PRO_5041415746" evidence="2">
    <location>
        <begin position="22"/>
        <end position="188"/>
    </location>
</feature>
<keyword evidence="1" id="KW-0812">Transmembrane</keyword>
<organism evidence="3 4">
    <name type="scientific">Zophobas morio</name>
    <dbReference type="NCBI Taxonomy" id="2755281"/>
    <lineage>
        <taxon>Eukaryota</taxon>
        <taxon>Metazoa</taxon>
        <taxon>Ecdysozoa</taxon>
        <taxon>Arthropoda</taxon>
        <taxon>Hexapoda</taxon>
        <taxon>Insecta</taxon>
        <taxon>Pterygota</taxon>
        <taxon>Neoptera</taxon>
        <taxon>Endopterygota</taxon>
        <taxon>Coleoptera</taxon>
        <taxon>Polyphaga</taxon>
        <taxon>Cucujiformia</taxon>
        <taxon>Tenebrionidae</taxon>
        <taxon>Zophobas</taxon>
    </lineage>
</organism>
<feature type="transmembrane region" description="Helical" evidence="1">
    <location>
        <begin position="99"/>
        <end position="119"/>
    </location>
</feature>
<dbReference type="Proteomes" id="UP001168821">
    <property type="component" value="Unassembled WGS sequence"/>
</dbReference>
<evidence type="ECO:0000313" key="4">
    <source>
        <dbReference type="Proteomes" id="UP001168821"/>
    </source>
</evidence>
<proteinExistence type="predicted"/>
<keyword evidence="2" id="KW-0732">Signal</keyword>
<keyword evidence="4" id="KW-1185">Reference proteome</keyword>
<sequence length="188" mass="21615">MKSYILLVTLLIIIFCHWSAASTTGINPRQTSAITELVGGRLRNLWTWIWSKKGTENNFVDRCFGVARRLKFAMPVILFKLGVIVTILVFLTIFSLKSLGLLVMLVMFNSTGLAAKLALTKGGGHKQWERPQNVHFHVHSKDFVKDGHFQSDYEHGWDDRNGVEDGEYDSLDDRLKRLNIYEGYYKKY</sequence>
<dbReference type="AlphaFoldDB" id="A0AA38I1I7"/>
<feature type="signal peptide" evidence="2">
    <location>
        <begin position="1"/>
        <end position="21"/>
    </location>
</feature>
<keyword evidence="1" id="KW-1133">Transmembrane helix</keyword>